<gene>
    <name evidence="3" type="ORF">BSTOLATCC_MIC14513</name>
</gene>
<keyword evidence="2" id="KW-0812">Transmembrane</keyword>
<comment type="caution">
    <text evidence="3">The sequence shown here is derived from an EMBL/GenBank/DDBJ whole genome shotgun (WGS) entry which is preliminary data.</text>
</comment>
<name>A0AAU9IQL4_9CILI</name>
<evidence type="ECO:0000313" key="4">
    <source>
        <dbReference type="Proteomes" id="UP001162131"/>
    </source>
</evidence>
<sequence length="541" mass="64637">MSEDYQYQHKYNPSTTSQVSPDNFYNVISVFNTPKYDKSTSKEYSFRDRKTLLITELEELDSKFSEFENVKSKFPPLRLPKKRKKLSKSYKKSSTERKKKEEISPNRSYRIPKSLLPTEPPNFVVGAISTHHLGPGSYSFDKTDKLVGGIISSGPRFEYDFQGKVDNFFSHKRAVSEKPTEVSFRNKDLSQFSPENKIVALQSKARVNEIRLQIQKRTKELLLENEKSEREQNYLTKLTKLDWRMKKPEMTKIAGSWIILAGIFSVLSILRYKKRHRKILRYRSKHHLFFLYWLFRFIGKIRLRVLNYRRSKLAKALKKNFKTILRWFYKRKETFRITVDYSIERALLCNYMFELMARFRLKQLKIQRKIRQFLDIKRARFTVLRLMWEKNASIVETKKSFKSKNQKLKGKISTQIREEYIKKYYTEQCKAYISQLSEYHKTCEIIKQNLEKANKPKELYDYIFEKKEDSQPTYPDYPVFKIYSNSHAMRVLIVQAFEQSKNSKISTQAIKEFLDRSKNAGTPLRFNEFYLTLDPTPKNKT</sequence>
<evidence type="ECO:0000256" key="1">
    <source>
        <dbReference type="SAM" id="MobiDB-lite"/>
    </source>
</evidence>
<feature type="transmembrane region" description="Helical" evidence="2">
    <location>
        <begin position="254"/>
        <end position="272"/>
    </location>
</feature>
<feature type="region of interest" description="Disordered" evidence="1">
    <location>
        <begin position="82"/>
        <end position="112"/>
    </location>
</feature>
<protein>
    <submittedName>
        <fullName evidence="3">Uncharacterized protein</fullName>
    </submittedName>
</protein>
<dbReference type="Proteomes" id="UP001162131">
    <property type="component" value="Unassembled WGS sequence"/>
</dbReference>
<organism evidence="3 4">
    <name type="scientific">Blepharisma stoltei</name>
    <dbReference type="NCBI Taxonomy" id="1481888"/>
    <lineage>
        <taxon>Eukaryota</taxon>
        <taxon>Sar</taxon>
        <taxon>Alveolata</taxon>
        <taxon>Ciliophora</taxon>
        <taxon>Postciliodesmatophora</taxon>
        <taxon>Heterotrichea</taxon>
        <taxon>Heterotrichida</taxon>
        <taxon>Blepharismidae</taxon>
        <taxon>Blepharisma</taxon>
    </lineage>
</organism>
<dbReference type="EMBL" id="CAJZBQ010000014">
    <property type="protein sequence ID" value="CAG9315763.1"/>
    <property type="molecule type" value="Genomic_DNA"/>
</dbReference>
<evidence type="ECO:0000256" key="2">
    <source>
        <dbReference type="SAM" id="Phobius"/>
    </source>
</evidence>
<keyword evidence="4" id="KW-1185">Reference proteome</keyword>
<keyword evidence="2" id="KW-1133">Transmembrane helix</keyword>
<evidence type="ECO:0000313" key="3">
    <source>
        <dbReference type="EMBL" id="CAG9315763.1"/>
    </source>
</evidence>
<dbReference type="AlphaFoldDB" id="A0AAU9IQL4"/>
<keyword evidence="2" id="KW-0472">Membrane</keyword>
<reference evidence="3" key="1">
    <citation type="submission" date="2021-09" db="EMBL/GenBank/DDBJ databases">
        <authorList>
            <consortium name="AG Swart"/>
            <person name="Singh M."/>
            <person name="Singh A."/>
            <person name="Seah K."/>
            <person name="Emmerich C."/>
        </authorList>
    </citation>
    <scope>NUCLEOTIDE SEQUENCE</scope>
    <source>
        <strain evidence="3">ATCC30299</strain>
    </source>
</reference>
<feature type="compositionally biased region" description="Basic and acidic residues" evidence="1">
    <location>
        <begin position="93"/>
        <end position="104"/>
    </location>
</feature>
<accession>A0AAU9IQL4</accession>
<proteinExistence type="predicted"/>
<feature type="compositionally biased region" description="Basic residues" evidence="1">
    <location>
        <begin position="82"/>
        <end position="91"/>
    </location>
</feature>